<dbReference type="EMBL" id="JACGWM010000002">
    <property type="protein sequence ID" value="KAL0390573.1"/>
    <property type="molecule type" value="Genomic_DNA"/>
</dbReference>
<evidence type="ECO:0000313" key="1">
    <source>
        <dbReference type="EMBL" id="KAL0390573.1"/>
    </source>
</evidence>
<protein>
    <submittedName>
        <fullName evidence="1">Uncharacterized protein</fullName>
    </submittedName>
</protein>
<comment type="caution">
    <text evidence="1">The sequence shown here is derived from an EMBL/GenBank/DDBJ whole genome shotgun (WGS) entry which is preliminary data.</text>
</comment>
<organism evidence="1">
    <name type="scientific">Sesamum calycinum</name>
    <dbReference type="NCBI Taxonomy" id="2727403"/>
    <lineage>
        <taxon>Eukaryota</taxon>
        <taxon>Viridiplantae</taxon>
        <taxon>Streptophyta</taxon>
        <taxon>Embryophyta</taxon>
        <taxon>Tracheophyta</taxon>
        <taxon>Spermatophyta</taxon>
        <taxon>Magnoliopsida</taxon>
        <taxon>eudicotyledons</taxon>
        <taxon>Gunneridae</taxon>
        <taxon>Pentapetalae</taxon>
        <taxon>asterids</taxon>
        <taxon>lamiids</taxon>
        <taxon>Lamiales</taxon>
        <taxon>Pedaliaceae</taxon>
        <taxon>Sesamum</taxon>
    </lineage>
</organism>
<proteinExistence type="predicted"/>
<gene>
    <name evidence="1" type="ORF">Scaly_0414400</name>
</gene>
<dbReference type="AlphaFoldDB" id="A0AAW2SFT2"/>
<reference evidence="1" key="1">
    <citation type="submission" date="2020-06" db="EMBL/GenBank/DDBJ databases">
        <authorList>
            <person name="Li T."/>
            <person name="Hu X."/>
            <person name="Zhang T."/>
            <person name="Song X."/>
            <person name="Zhang H."/>
            <person name="Dai N."/>
            <person name="Sheng W."/>
            <person name="Hou X."/>
            <person name="Wei L."/>
        </authorList>
    </citation>
    <scope>NUCLEOTIDE SEQUENCE</scope>
    <source>
        <strain evidence="1">KEN8</strain>
        <tissue evidence="1">Leaf</tissue>
    </source>
</reference>
<reference evidence="1" key="2">
    <citation type="journal article" date="2024" name="Plant">
        <title>Genomic evolution and insights into agronomic trait innovations of Sesamum species.</title>
        <authorList>
            <person name="Miao H."/>
            <person name="Wang L."/>
            <person name="Qu L."/>
            <person name="Liu H."/>
            <person name="Sun Y."/>
            <person name="Le M."/>
            <person name="Wang Q."/>
            <person name="Wei S."/>
            <person name="Zheng Y."/>
            <person name="Lin W."/>
            <person name="Duan Y."/>
            <person name="Cao H."/>
            <person name="Xiong S."/>
            <person name="Wang X."/>
            <person name="Wei L."/>
            <person name="Li C."/>
            <person name="Ma Q."/>
            <person name="Ju M."/>
            <person name="Zhao R."/>
            <person name="Li G."/>
            <person name="Mu C."/>
            <person name="Tian Q."/>
            <person name="Mei H."/>
            <person name="Zhang T."/>
            <person name="Gao T."/>
            <person name="Zhang H."/>
        </authorList>
    </citation>
    <scope>NUCLEOTIDE SEQUENCE</scope>
    <source>
        <strain evidence="1">KEN8</strain>
    </source>
</reference>
<sequence>MAESALSLKLLIDTRSRRVLFAEVGKDCADFIFHIMPLRVASIISLLRETGMGGSLKNLYGSIENYIQPNQSKDTLLKPAVPLPGSSVPLLLLGDTPTEKKFDRPDSAKPIQSQIGHFF</sequence>
<name>A0AAW2SFT2_9LAMI</name>
<dbReference type="PANTHER" id="PTHR33103">
    <property type="entry name" value="OS01G0153900 PROTEIN"/>
    <property type="match status" value="1"/>
</dbReference>
<accession>A0AAW2SFT2</accession>
<dbReference type="Pfam" id="PF05056">
    <property type="entry name" value="DUF674"/>
    <property type="match status" value="1"/>
</dbReference>
<dbReference type="InterPro" id="IPR007750">
    <property type="entry name" value="DUF674"/>
</dbReference>
<dbReference type="PANTHER" id="PTHR33103:SF19">
    <property type="entry name" value="OS09G0544700 PROTEIN"/>
    <property type="match status" value="1"/>
</dbReference>